<dbReference type="EMBL" id="JBBWUH010000007">
    <property type="protein sequence ID" value="KAK8161783.1"/>
    <property type="molecule type" value="Genomic_DNA"/>
</dbReference>
<gene>
    <name evidence="2" type="ORF">IWX90DRAFT_280223</name>
</gene>
<accession>A0ABR1XNL4</accession>
<feature type="region of interest" description="Disordered" evidence="1">
    <location>
        <begin position="15"/>
        <end position="44"/>
    </location>
</feature>
<proteinExistence type="predicted"/>
<keyword evidence="3" id="KW-1185">Reference proteome</keyword>
<sequence length="252" mass="28217">MRLWEVGPRKDAGAVHSKRRLTLAESKGKKTRTEEDSRTGNMPLPALLKTDLHAVGCSGLIPDITDQICDRRIDFQPRHLLVPLFGLSRTLTITPEHLERRRAPVWHVFCGEDGQLYLEWTSPPSKTTIPSALLPRNAMLAGYPSESSLPKTKAAISFAWSTRGELANGWQLDPLGCGIEGLQEATSIVTNATNSNRCQTKHTLPRIQPSADSVVLRLRLLAWTRVLPGREESIDKNSSPSRKYERFRLHKL</sequence>
<organism evidence="2 3">
    <name type="scientific">Phyllosticta citrichinensis</name>
    <dbReference type="NCBI Taxonomy" id="1130410"/>
    <lineage>
        <taxon>Eukaryota</taxon>
        <taxon>Fungi</taxon>
        <taxon>Dikarya</taxon>
        <taxon>Ascomycota</taxon>
        <taxon>Pezizomycotina</taxon>
        <taxon>Dothideomycetes</taxon>
        <taxon>Dothideomycetes incertae sedis</taxon>
        <taxon>Botryosphaeriales</taxon>
        <taxon>Phyllostictaceae</taxon>
        <taxon>Phyllosticta</taxon>
    </lineage>
</organism>
<name>A0ABR1XNL4_9PEZI</name>
<feature type="compositionally biased region" description="Basic and acidic residues" evidence="1">
    <location>
        <begin position="26"/>
        <end position="38"/>
    </location>
</feature>
<comment type="caution">
    <text evidence="2">The sequence shown here is derived from an EMBL/GenBank/DDBJ whole genome shotgun (WGS) entry which is preliminary data.</text>
</comment>
<evidence type="ECO:0000256" key="1">
    <source>
        <dbReference type="SAM" id="MobiDB-lite"/>
    </source>
</evidence>
<evidence type="ECO:0000313" key="2">
    <source>
        <dbReference type="EMBL" id="KAK8161783.1"/>
    </source>
</evidence>
<reference evidence="2 3" key="1">
    <citation type="journal article" date="2022" name="G3 (Bethesda)">
        <title>Enemy or ally: a genomic approach to elucidate the lifestyle of Phyllosticta citrichinaensis.</title>
        <authorList>
            <person name="Buijs V.A."/>
            <person name="Groenewald J.Z."/>
            <person name="Haridas S."/>
            <person name="LaButti K.M."/>
            <person name="Lipzen A."/>
            <person name="Martin F.M."/>
            <person name="Barry K."/>
            <person name="Grigoriev I.V."/>
            <person name="Crous P.W."/>
            <person name="Seidl M.F."/>
        </authorList>
    </citation>
    <scope>NUCLEOTIDE SEQUENCE [LARGE SCALE GENOMIC DNA]</scope>
    <source>
        <strain evidence="2 3">CBS 129764</strain>
    </source>
</reference>
<protein>
    <submittedName>
        <fullName evidence="2">Uncharacterized protein</fullName>
    </submittedName>
</protein>
<dbReference type="Proteomes" id="UP001456524">
    <property type="component" value="Unassembled WGS sequence"/>
</dbReference>
<evidence type="ECO:0000313" key="3">
    <source>
        <dbReference type="Proteomes" id="UP001456524"/>
    </source>
</evidence>